<protein>
    <submittedName>
        <fullName evidence="2">Kinase-like domain-containing protein</fullName>
    </submittedName>
</protein>
<dbReference type="InterPro" id="IPR011009">
    <property type="entry name" value="Kinase-like_dom_sf"/>
</dbReference>
<dbReference type="VEuPathDB" id="FungiDB:RhiirFUN_001267"/>
<organism evidence="2 3">
    <name type="scientific">Rhizophagus irregularis (strain DAOM 181602 / DAOM 197198 / MUCL 43194)</name>
    <name type="common">Arbuscular mycorrhizal fungus</name>
    <name type="synonym">Glomus intraradices</name>
    <dbReference type="NCBI Taxonomy" id="747089"/>
    <lineage>
        <taxon>Eukaryota</taxon>
        <taxon>Fungi</taxon>
        <taxon>Fungi incertae sedis</taxon>
        <taxon>Mucoromycota</taxon>
        <taxon>Glomeromycotina</taxon>
        <taxon>Glomeromycetes</taxon>
        <taxon>Glomerales</taxon>
        <taxon>Glomeraceae</taxon>
        <taxon>Rhizophagus</taxon>
    </lineage>
</organism>
<dbReference type="Proteomes" id="UP000018888">
    <property type="component" value="Unassembled WGS sequence"/>
</dbReference>
<name>A0A2P4PKY4_RHIID</name>
<dbReference type="InterPro" id="IPR000719">
    <property type="entry name" value="Prot_kinase_dom"/>
</dbReference>
<reference evidence="2 3" key="1">
    <citation type="journal article" date="2013" name="Proc. Natl. Acad. Sci. U.S.A.">
        <title>Genome of an arbuscular mycorrhizal fungus provides insight into the oldest plant symbiosis.</title>
        <authorList>
            <person name="Tisserant E."/>
            <person name="Malbreil M."/>
            <person name="Kuo A."/>
            <person name="Kohler A."/>
            <person name="Symeonidi A."/>
            <person name="Balestrini R."/>
            <person name="Charron P."/>
            <person name="Duensing N."/>
            <person name="Frei Dit Frey N."/>
            <person name="Gianinazzi-Pearson V."/>
            <person name="Gilbert L.B."/>
            <person name="Handa Y."/>
            <person name="Herr J.R."/>
            <person name="Hijri M."/>
            <person name="Koul R."/>
            <person name="Kawaguchi M."/>
            <person name="Krajinski F."/>
            <person name="Lammers P.J."/>
            <person name="Masclaux F.G."/>
            <person name="Murat C."/>
            <person name="Morin E."/>
            <person name="Ndikumana S."/>
            <person name="Pagni M."/>
            <person name="Petitpierre D."/>
            <person name="Requena N."/>
            <person name="Rosikiewicz P."/>
            <person name="Riley R."/>
            <person name="Saito K."/>
            <person name="San Clemente H."/>
            <person name="Shapiro H."/>
            <person name="van Tuinen D."/>
            <person name="Becard G."/>
            <person name="Bonfante P."/>
            <person name="Paszkowski U."/>
            <person name="Shachar-Hill Y.Y."/>
            <person name="Tuskan G.A."/>
            <person name="Young P.W."/>
            <person name="Sanders I.R."/>
            <person name="Henrissat B."/>
            <person name="Rensing S.A."/>
            <person name="Grigoriev I.V."/>
            <person name="Corradi N."/>
            <person name="Roux C."/>
            <person name="Martin F."/>
        </authorList>
    </citation>
    <scope>NUCLEOTIDE SEQUENCE [LARGE SCALE GENOMIC DNA]</scope>
    <source>
        <strain evidence="2 3">DAOM 197198</strain>
    </source>
</reference>
<gene>
    <name evidence="2" type="ORF">GLOIN_2v396737</name>
</gene>
<dbReference type="PRINTS" id="PR00109">
    <property type="entry name" value="TYRKINASE"/>
</dbReference>
<dbReference type="EMBL" id="AUPC02000201">
    <property type="protein sequence ID" value="POG66017.1"/>
    <property type="molecule type" value="Genomic_DNA"/>
</dbReference>
<dbReference type="AlphaFoldDB" id="A0A2P4PKY4"/>
<evidence type="ECO:0000313" key="3">
    <source>
        <dbReference type="Proteomes" id="UP000018888"/>
    </source>
</evidence>
<evidence type="ECO:0000259" key="1">
    <source>
        <dbReference type="PROSITE" id="PS50011"/>
    </source>
</evidence>
<dbReference type="Gene3D" id="1.10.510.10">
    <property type="entry name" value="Transferase(Phosphotransferase) domain 1"/>
    <property type="match status" value="1"/>
</dbReference>
<proteinExistence type="predicted"/>
<dbReference type="GO" id="GO:0004674">
    <property type="term" value="F:protein serine/threonine kinase activity"/>
    <property type="evidence" value="ECO:0007669"/>
    <property type="project" value="TreeGrafter"/>
</dbReference>
<dbReference type="PANTHER" id="PTHR44329:SF297">
    <property type="entry name" value="RECEPTOR-INTERACTING SERINE_THREONINE-PROTEIN KINASE 3"/>
    <property type="match status" value="1"/>
</dbReference>
<comment type="caution">
    <text evidence="2">The sequence shown here is derived from an EMBL/GenBank/DDBJ whole genome shotgun (WGS) entry which is preliminary data.</text>
</comment>
<reference evidence="2 3" key="2">
    <citation type="journal article" date="2018" name="New Phytol.">
        <title>High intraspecific genome diversity in the model arbuscular mycorrhizal symbiont Rhizophagus irregularis.</title>
        <authorList>
            <person name="Chen E.C.H."/>
            <person name="Morin E."/>
            <person name="Beaudet D."/>
            <person name="Noel J."/>
            <person name="Yildirir G."/>
            <person name="Ndikumana S."/>
            <person name="Charron P."/>
            <person name="St-Onge C."/>
            <person name="Giorgi J."/>
            <person name="Kruger M."/>
            <person name="Marton T."/>
            <person name="Ropars J."/>
            <person name="Grigoriev I.V."/>
            <person name="Hainaut M."/>
            <person name="Henrissat B."/>
            <person name="Roux C."/>
            <person name="Martin F."/>
            <person name="Corradi N."/>
        </authorList>
    </citation>
    <scope>NUCLEOTIDE SEQUENCE [LARGE SCALE GENOMIC DNA]</scope>
    <source>
        <strain evidence="2 3">DAOM 197198</strain>
    </source>
</reference>
<keyword evidence="3" id="KW-1185">Reference proteome</keyword>
<dbReference type="GO" id="GO:0005524">
    <property type="term" value="F:ATP binding"/>
    <property type="evidence" value="ECO:0007669"/>
    <property type="project" value="InterPro"/>
</dbReference>
<dbReference type="InterPro" id="IPR051681">
    <property type="entry name" value="Ser/Thr_Kinases-Pseudokinases"/>
</dbReference>
<dbReference type="PANTHER" id="PTHR44329">
    <property type="entry name" value="SERINE/THREONINE-PROTEIN KINASE TNNI3K-RELATED"/>
    <property type="match status" value="1"/>
</dbReference>
<feature type="domain" description="Protein kinase" evidence="1">
    <location>
        <begin position="62"/>
        <end position="337"/>
    </location>
</feature>
<dbReference type="Pfam" id="PF07714">
    <property type="entry name" value="PK_Tyr_Ser-Thr"/>
    <property type="match status" value="1"/>
</dbReference>
<dbReference type="SUPFAM" id="SSF56112">
    <property type="entry name" value="Protein kinase-like (PK-like)"/>
    <property type="match status" value="1"/>
</dbReference>
<evidence type="ECO:0000313" key="2">
    <source>
        <dbReference type="EMBL" id="POG66017.1"/>
    </source>
</evidence>
<dbReference type="PROSITE" id="PS50011">
    <property type="entry name" value="PROTEIN_KINASE_DOM"/>
    <property type="match status" value="1"/>
</dbReference>
<dbReference type="InterPro" id="IPR001245">
    <property type="entry name" value="Ser-Thr/Tyr_kinase_cat_dom"/>
</dbReference>
<sequence length="416" mass="48227">MLLYGISQNPNTNDYILIKNNYLNIANWISRNEKIDDFIQEMQLKIGSYEDIVFEWIPYNQFNNINEIGKGGFAIVYSANWKDGPLEYVADEKTYKRNDPNKVIALKCLHNSQNINNKFLNEAKEYSITKGSNITNIYGISQNPDTKDYILILDYAKDGNFNNWMNENYEYFIWQNKVSVLRKIINGLTEIHQKQIVHRDFHSGNILFLSSIDDFSNCILISDMGLCGEVGNVDEKNIYGVMPYVAPEVLRGKAFTQAADIYSFGMIMYFIATGRQPFYNRAHDKFLALDICNGNRPELNEPEAPKCYIDLMKRCWDSNPNNRPSIIEMNELILSFYKSYGGDIFIVENEEIEIQFKEAEEYRKANANPSSIKDYQAATHPQAIYISRLLNPFTKDLPKYNDDDDDYNSECLDCKI</sequence>
<accession>A0A2P4PKY4</accession>